<evidence type="ECO:0000259" key="11">
    <source>
        <dbReference type="PROSITE" id="PS50879"/>
    </source>
</evidence>
<proteinExistence type="inferred from homology"/>
<feature type="compositionally biased region" description="Basic and acidic residues" evidence="10">
    <location>
        <begin position="143"/>
        <end position="154"/>
    </location>
</feature>
<dbReference type="AlphaFoldDB" id="A0AAE0JIP5"/>
<dbReference type="RefSeq" id="XP_062683579.1">
    <property type="nucleotide sequence ID" value="XM_062826712.1"/>
</dbReference>
<dbReference type="InterPro" id="IPR036397">
    <property type="entry name" value="RNaseH_sf"/>
</dbReference>
<comment type="catalytic activity">
    <reaction evidence="1">
        <text>Endonucleolytic cleavage to 5'-phosphomonoester.</text>
        <dbReference type="EC" id="3.1.26.4"/>
    </reaction>
</comment>
<evidence type="ECO:0000256" key="5">
    <source>
        <dbReference type="ARBA" id="ARBA00022722"/>
    </source>
</evidence>
<dbReference type="Pfam" id="PF01693">
    <property type="entry name" value="Cauli_VI"/>
    <property type="match status" value="2"/>
</dbReference>
<protein>
    <recommendedName>
        <fullName evidence="4">ribonuclease H</fullName>
        <ecNumber evidence="4">3.1.26.4</ecNumber>
    </recommendedName>
</protein>
<evidence type="ECO:0000256" key="6">
    <source>
        <dbReference type="ARBA" id="ARBA00022723"/>
    </source>
</evidence>
<dbReference type="FunFam" id="3.40.970.10:FF:000001">
    <property type="entry name" value="Ribonuclease H1"/>
    <property type="match status" value="2"/>
</dbReference>
<keyword evidence="7" id="KW-0255">Endonuclease</keyword>
<feature type="compositionally biased region" description="Basic and acidic residues" evidence="10">
    <location>
        <begin position="77"/>
        <end position="93"/>
    </location>
</feature>
<keyword evidence="9" id="KW-0460">Magnesium</keyword>
<reference evidence="12" key="1">
    <citation type="journal article" date="2023" name="Mol. Phylogenet. Evol.">
        <title>Genome-scale phylogeny and comparative genomics of the fungal order Sordariales.</title>
        <authorList>
            <person name="Hensen N."/>
            <person name="Bonometti L."/>
            <person name="Westerberg I."/>
            <person name="Brannstrom I.O."/>
            <person name="Guillou S."/>
            <person name="Cros-Aarteil S."/>
            <person name="Calhoun S."/>
            <person name="Haridas S."/>
            <person name="Kuo A."/>
            <person name="Mondo S."/>
            <person name="Pangilinan J."/>
            <person name="Riley R."/>
            <person name="LaButti K."/>
            <person name="Andreopoulos B."/>
            <person name="Lipzen A."/>
            <person name="Chen C."/>
            <person name="Yan M."/>
            <person name="Daum C."/>
            <person name="Ng V."/>
            <person name="Clum A."/>
            <person name="Steindorff A."/>
            <person name="Ohm R.A."/>
            <person name="Martin F."/>
            <person name="Silar P."/>
            <person name="Natvig D.O."/>
            <person name="Lalanne C."/>
            <person name="Gautier V."/>
            <person name="Ament-Velasquez S.L."/>
            <person name="Kruys A."/>
            <person name="Hutchinson M.I."/>
            <person name="Powell A.J."/>
            <person name="Barry K."/>
            <person name="Miller A.N."/>
            <person name="Grigoriev I.V."/>
            <person name="Debuchy R."/>
            <person name="Gladieux P."/>
            <person name="Hiltunen Thoren M."/>
            <person name="Johannesson H."/>
        </authorList>
    </citation>
    <scope>NUCLEOTIDE SEQUENCE</scope>
    <source>
        <strain evidence="12">CBS 560.94</strain>
    </source>
</reference>
<dbReference type="GO" id="GO:0043137">
    <property type="term" value="P:DNA replication, removal of RNA primer"/>
    <property type="evidence" value="ECO:0007669"/>
    <property type="project" value="TreeGrafter"/>
</dbReference>
<feature type="compositionally biased region" description="Basic residues" evidence="10">
    <location>
        <begin position="133"/>
        <end position="142"/>
    </location>
</feature>
<feature type="domain" description="RNase H type-1" evidence="11">
    <location>
        <begin position="351"/>
        <end position="501"/>
    </location>
</feature>
<dbReference type="Pfam" id="PF00075">
    <property type="entry name" value="RNase_H"/>
    <property type="match status" value="1"/>
</dbReference>
<accession>A0AAE0JIP5</accession>
<organism evidence="12 13">
    <name type="scientific">Neurospora tetraspora</name>
    <dbReference type="NCBI Taxonomy" id="94610"/>
    <lineage>
        <taxon>Eukaryota</taxon>
        <taxon>Fungi</taxon>
        <taxon>Dikarya</taxon>
        <taxon>Ascomycota</taxon>
        <taxon>Pezizomycotina</taxon>
        <taxon>Sordariomycetes</taxon>
        <taxon>Sordariomycetidae</taxon>
        <taxon>Sordariales</taxon>
        <taxon>Sordariaceae</taxon>
        <taxon>Neurospora</taxon>
    </lineage>
</organism>
<dbReference type="GeneID" id="87863866"/>
<dbReference type="CDD" id="cd09280">
    <property type="entry name" value="RNase_HI_eukaryote_like"/>
    <property type="match status" value="1"/>
</dbReference>
<evidence type="ECO:0000256" key="7">
    <source>
        <dbReference type="ARBA" id="ARBA00022759"/>
    </source>
</evidence>
<name>A0AAE0JIP5_9PEZI</name>
<dbReference type="PANTHER" id="PTHR10642:SF26">
    <property type="entry name" value="RIBONUCLEASE H1"/>
    <property type="match status" value="1"/>
</dbReference>
<evidence type="ECO:0000256" key="9">
    <source>
        <dbReference type="ARBA" id="ARBA00022842"/>
    </source>
</evidence>
<dbReference type="InterPro" id="IPR009027">
    <property type="entry name" value="Ribosomal_bL9/RNase_H1_N"/>
</dbReference>
<evidence type="ECO:0000256" key="2">
    <source>
        <dbReference type="ARBA" id="ARBA00001946"/>
    </source>
</evidence>
<dbReference type="GO" id="GO:0004523">
    <property type="term" value="F:RNA-DNA hybrid ribonuclease activity"/>
    <property type="evidence" value="ECO:0007669"/>
    <property type="project" value="UniProtKB-EC"/>
</dbReference>
<dbReference type="Gene3D" id="3.40.970.10">
    <property type="entry name" value="Ribonuclease H1, N-terminal domain"/>
    <property type="match status" value="2"/>
</dbReference>
<dbReference type="InterPro" id="IPR012337">
    <property type="entry name" value="RNaseH-like_sf"/>
</dbReference>
<comment type="similarity">
    <text evidence="3">Belongs to the RNase H family.</text>
</comment>
<dbReference type="EMBL" id="JAUEPP010000003">
    <property type="protein sequence ID" value="KAK3348497.1"/>
    <property type="molecule type" value="Genomic_DNA"/>
</dbReference>
<dbReference type="InterPro" id="IPR050092">
    <property type="entry name" value="RNase_H"/>
</dbReference>
<feature type="region of interest" description="Disordered" evidence="10">
    <location>
        <begin position="59"/>
        <end position="93"/>
    </location>
</feature>
<feature type="region of interest" description="Disordered" evidence="10">
    <location>
        <begin position="125"/>
        <end position="154"/>
    </location>
</feature>
<dbReference type="EC" id="3.1.26.4" evidence="4"/>
<dbReference type="Gene3D" id="3.30.420.10">
    <property type="entry name" value="Ribonuclease H-like superfamily/Ribonuclease H"/>
    <property type="match status" value="1"/>
</dbReference>
<evidence type="ECO:0000256" key="3">
    <source>
        <dbReference type="ARBA" id="ARBA00005300"/>
    </source>
</evidence>
<sequence>MLFPSLFPSRSSNLHRVQWQSPLLLFLPSPPRLFCLLSPLHRRPSLSLPASLNAHDARIGPPGLRCLSTRRRKRNKTKSETSQKETNKDEYHDNELSVYPPARFLDDFFRSRRLRILVNSHQRFKAQRPALQSRHRKPKTSRLRTEQQQEEKEQFRHKKLLELVGNKLLSLNINIPVKMPAPKRKMEPETKYYAVRAGVKPGVYTSWTLCQQQITGFKGAQFKSFTSYEEASAFAAGRPVASATSSTSPTKFYGVAVGRTPGVYTDWSIAQQEVVGWKNPKYKKFETRAEAEEFVRQWSGKPSSKAAKVPQVDETDDLEVIAIEAPAKSSRKARKTGATQTAHEAQEALDASKPVIIYTDGSARGNGKVGAMAGVGVYFCGGFRENISERLQGPVQTNQRAELTAVLRALESIPDTQNCELRTDSQYTINCVTSWYKNWMKNGWRNSKGEDVSNQDLIVAIRKKIDARDGRAAETKFVWVKGHGTDEGNIAADMLAVQGAAKMF</sequence>
<keyword evidence="5" id="KW-0540">Nuclease</keyword>
<evidence type="ECO:0000256" key="10">
    <source>
        <dbReference type="SAM" id="MobiDB-lite"/>
    </source>
</evidence>
<gene>
    <name evidence="12" type="ORF">B0H65DRAFT_463560</name>
</gene>
<dbReference type="SUPFAM" id="SSF55658">
    <property type="entry name" value="L9 N-domain-like"/>
    <property type="match status" value="2"/>
</dbReference>
<dbReference type="Proteomes" id="UP001278500">
    <property type="component" value="Unassembled WGS sequence"/>
</dbReference>
<dbReference type="InterPro" id="IPR011320">
    <property type="entry name" value="RNase_H1_N"/>
</dbReference>
<dbReference type="InterPro" id="IPR037056">
    <property type="entry name" value="RNase_H1_N_sf"/>
</dbReference>
<keyword evidence="6" id="KW-0479">Metal-binding</keyword>
<keyword evidence="8" id="KW-0378">Hydrolase</keyword>
<comment type="cofactor">
    <cofactor evidence="2">
        <name>Mg(2+)</name>
        <dbReference type="ChEBI" id="CHEBI:18420"/>
    </cofactor>
</comment>
<dbReference type="GO" id="GO:0046872">
    <property type="term" value="F:metal ion binding"/>
    <property type="evidence" value="ECO:0007669"/>
    <property type="project" value="UniProtKB-KW"/>
</dbReference>
<evidence type="ECO:0000256" key="8">
    <source>
        <dbReference type="ARBA" id="ARBA00022801"/>
    </source>
</evidence>
<keyword evidence="13" id="KW-1185">Reference proteome</keyword>
<evidence type="ECO:0000256" key="4">
    <source>
        <dbReference type="ARBA" id="ARBA00012180"/>
    </source>
</evidence>
<dbReference type="GO" id="GO:0003676">
    <property type="term" value="F:nucleic acid binding"/>
    <property type="evidence" value="ECO:0007669"/>
    <property type="project" value="InterPro"/>
</dbReference>
<evidence type="ECO:0000313" key="13">
    <source>
        <dbReference type="Proteomes" id="UP001278500"/>
    </source>
</evidence>
<evidence type="ECO:0000256" key="1">
    <source>
        <dbReference type="ARBA" id="ARBA00000077"/>
    </source>
</evidence>
<dbReference type="PANTHER" id="PTHR10642">
    <property type="entry name" value="RIBONUCLEASE H1"/>
    <property type="match status" value="1"/>
</dbReference>
<dbReference type="InterPro" id="IPR002156">
    <property type="entry name" value="RNaseH_domain"/>
</dbReference>
<reference evidence="12" key="2">
    <citation type="submission" date="2023-06" db="EMBL/GenBank/DDBJ databases">
        <authorList>
            <consortium name="Lawrence Berkeley National Laboratory"/>
            <person name="Haridas S."/>
            <person name="Hensen N."/>
            <person name="Bonometti L."/>
            <person name="Westerberg I."/>
            <person name="Brannstrom I.O."/>
            <person name="Guillou S."/>
            <person name="Cros-Aarteil S."/>
            <person name="Calhoun S."/>
            <person name="Kuo A."/>
            <person name="Mondo S."/>
            <person name="Pangilinan J."/>
            <person name="Riley R."/>
            <person name="Labutti K."/>
            <person name="Andreopoulos B."/>
            <person name="Lipzen A."/>
            <person name="Chen C."/>
            <person name="Yanf M."/>
            <person name="Daum C."/>
            <person name="Ng V."/>
            <person name="Clum A."/>
            <person name="Steindorff A."/>
            <person name="Ohm R."/>
            <person name="Martin F."/>
            <person name="Silar P."/>
            <person name="Natvig D."/>
            <person name="Lalanne C."/>
            <person name="Gautier V."/>
            <person name="Ament-Velasquez S.L."/>
            <person name="Kruys A."/>
            <person name="Hutchinson M.I."/>
            <person name="Powell A.J."/>
            <person name="Barry K."/>
            <person name="Miller A.N."/>
            <person name="Grigoriev I.V."/>
            <person name="Debuchy R."/>
            <person name="Gladieux P."/>
            <person name="Thoren M.H."/>
            <person name="Johannesson H."/>
        </authorList>
    </citation>
    <scope>NUCLEOTIDE SEQUENCE</scope>
    <source>
        <strain evidence="12">CBS 560.94</strain>
    </source>
</reference>
<dbReference type="PROSITE" id="PS50879">
    <property type="entry name" value="RNASE_H_1"/>
    <property type="match status" value="1"/>
</dbReference>
<comment type="caution">
    <text evidence="12">The sequence shown here is derived from an EMBL/GenBank/DDBJ whole genome shotgun (WGS) entry which is preliminary data.</text>
</comment>
<dbReference type="SUPFAM" id="SSF53098">
    <property type="entry name" value="Ribonuclease H-like"/>
    <property type="match status" value="1"/>
</dbReference>
<evidence type="ECO:0000313" key="12">
    <source>
        <dbReference type="EMBL" id="KAK3348497.1"/>
    </source>
</evidence>
<dbReference type="FunFam" id="3.30.420.10:FF:000090">
    <property type="entry name" value="Ribonuclease H"/>
    <property type="match status" value="1"/>
</dbReference>